<dbReference type="PRINTS" id="PR00455">
    <property type="entry name" value="HTHTETR"/>
</dbReference>
<evidence type="ECO:0000256" key="2">
    <source>
        <dbReference type="PROSITE-ProRule" id="PRU00335"/>
    </source>
</evidence>
<protein>
    <submittedName>
        <fullName evidence="4">AcrR family transcriptional regulator</fullName>
    </submittedName>
</protein>
<dbReference type="Gene3D" id="1.10.357.10">
    <property type="entry name" value="Tetracycline Repressor, domain 2"/>
    <property type="match status" value="1"/>
</dbReference>
<dbReference type="InterPro" id="IPR001647">
    <property type="entry name" value="HTH_TetR"/>
</dbReference>
<dbReference type="GO" id="GO:0003677">
    <property type="term" value="F:DNA binding"/>
    <property type="evidence" value="ECO:0007669"/>
    <property type="project" value="UniProtKB-UniRule"/>
</dbReference>
<dbReference type="PANTHER" id="PTHR30328:SF54">
    <property type="entry name" value="HTH-TYPE TRANSCRIPTIONAL REPRESSOR SCO4008"/>
    <property type="match status" value="1"/>
</dbReference>
<keyword evidence="5" id="KW-1185">Reference proteome</keyword>
<feature type="domain" description="HTH tetR-type" evidence="3">
    <location>
        <begin position="6"/>
        <end position="66"/>
    </location>
</feature>
<dbReference type="RefSeq" id="WP_343063038.1">
    <property type="nucleotide sequence ID" value="NZ_JACHGF010000010.1"/>
</dbReference>
<reference evidence="4 5" key="1">
    <citation type="submission" date="2020-08" db="EMBL/GenBank/DDBJ databases">
        <title>Genomic Encyclopedia of Type Strains, Phase IV (KMG-IV): sequencing the most valuable type-strain genomes for metagenomic binning, comparative biology and taxonomic classification.</title>
        <authorList>
            <person name="Goeker M."/>
        </authorList>
    </citation>
    <scope>NUCLEOTIDE SEQUENCE [LARGE SCALE GENOMIC DNA]</scope>
    <source>
        <strain evidence="4 5">DSM 105074</strain>
    </source>
</reference>
<evidence type="ECO:0000256" key="1">
    <source>
        <dbReference type="ARBA" id="ARBA00023125"/>
    </source>
</evidence>
<dbReference type="PROSITE" id="PS50977">
    <property type="entry name" value="HTH_TETR_2"/>
    <property type="match status" value="1"/>
</dbReference>
<dbReference type="InterPro" id="IPR036271">
    <property type="entry name" value="Tet_transcr_reg_TetR-rel_C_sf"/>
</dbReference>
<evidence type="ECO:0000313" key="5">
    <source>
        <dbReference type="Proteomes" id="UP000557307"/>
    </source>
</evidence>
<accession>A0A840TTN2</accession>
<dbReference type="EMBL" id="JACHGF010000010">
    <property type="protein sequence ID" value="MBB5286634.1"/>
    <property type="molecule type" value="Genomic_DNA"/>
</dbReference>
<dbReference type="SUPFAM" id="SSF46689">
    <property type="entry name" value="Homeodomain-like"/>
    <property type="match status" value="1"/>
</dbReference>
<dbReference type="InterPro" id="IPR009057">
    <property type="entry name" value="Homeodomain-like_sf"/>
</dbReference>
<proteinExistence type="predicted"/>
<dbReference type="SUPFAM" id="SSF48498">
    <property type="entry name" value="Tetracyclin repressor-like, C-terminal domain"/>
    <property type="match status" value="1"/>
</dbReference>
<evidence type="ECO:0000259" key="3">
    <source>
        <dbReference type="PROSITE" id="PS50977"/>
    </source>
</evidence>
<organism evidence="4 5">
    <name type="scientific">Rhabdobacter roseus</name>
    <dbReference type="NCBI Taxonomy" id="1655419"/>
    <lineage>
        <taxon>Bacteria</taxon>
        <taxon>Pseudomonadati</taxon>
        <taxon>Bacteroidota</taxon>
        <taxon>Cytophagia</taxon>
        <taxon>Cytophagales</taxon>
        <taxon>Cytophagaceae</taxon>
        <taxon>Rhabdobacter</taxon>
    </lineage>
</organism>
<dbReference type="PANTHER" id="PTHR30328">
    <property type="entry name" value="TRANSCRIPTIONAL REPRESSOR"/>
    <property type="match status" value="1"/>
</dbReference>
<dbReference type="Proteomes" id="UP000557307">
    <property type="component" value="Unassembled WGS sequence"/>
</dbReference>
<dbReference type="InterPro" id="IPR050109">
    <property type="entry name" value="HTH-type_TetR-like_transc_reg"/>
</dbReference>
<gene>
    <name evidence="4" type="ORF">HNQ92_004795</name>
</gene>
<keyword evidence="1 2" id="KW-0238">DNA-binding</keyword>
<dbReference type="AlphaFoldDB" id="A0A840TTN2"/>
<comment type="caution">
    <text evidence="4">The sequence shown here is derived from an EMBL/GenBank/DDBJ whole genome shotgun (WGS) entry which is preliminary data.</text>
</comment>
<dbReference type="Pfam" id="PF00440">
    <property type="entry name" value="TetR_N"/>
    <property type="match status" value="1"/>
</dbReference>
<feature type="DNA-binding region" description="H-T-H motif" evidence="2">
    <location>
        <begin position="29"/>
        <end position="48"/>
    </location>
</feature>
<sequence length="205" mass="23620">MKCINSSSEEKIKEAAKSVFLKKGFAGTTARDIADAAGMNIALTNYYFRSKERLFVEIFQDLLALYCTSTLHILDQPIGLREKIIAIIEEDYRLMKQEPSLVLFIMTEIHRDCEKLLPEMSRYKEAMTKKLAEQLREEASHGTIRALGVEHLLPMILGSLQFIFMSKNMHMKLHGLNEAQFEEYTEKHKNHVIELVTNYLFPSSS</sequence>
<evidence type="ECO:0000313" key="4">
    <source>
        <dbReference type="EMBL" id="MBB5286634.1"/>
    </source>
</evidence>
<name>A0A840TTN2_9BACT</name>